<sequence>MDAFELSRQLLSLLYPPHSCPRSAMRSALPRFVVARRLLWLAAWLAAFPVAATTIAAESALTQHWIWSRAHLIPAETTSEQSGYFSLVEGKNGRLYIGTAKYGENAFLVEFDPAGSQMKVVVDAHKEAGLTAAGFAAQAKIHTRNNVGRSGKIYFATKQGYPKKGESRDAYPGGYPMVYDPETGQTRVYDIPIKGQGVISITPDESRGVAYLSTCSDERPIESTHFMILDLESGEYRDLLDCRHMYAFIVVDYLGRAYHPILGGKIARYDPRSDKLEQLTQTIDGAAVKSDSWLAKPESHPINWDIAPNRKTLYAVPMSENQLYAYDLAAAGNRLTGRSLGPLIADATKTDCRAMCVGPDGVVWAGVVATFPGRGQELHLVSYQPGAAAAVDHGPIAVGNPEAIHTTGPDGKTLPHHHGYHQLPDGVLLPRYTIMGIAAARDGTVYLTTLYPFTLHAIRIPEVAAVVTAYYHNSHADMLASRMLETDTLDSTGRWPAMTLKSLYTDQQPANDTSRKLAAKYKLPRYDSVAGALTRGGKELAVDGVLLIAEHGEYPESATGSIQYPKRKLFEQIVKVMDDSGRTAPVFCDKHLADTWADAKWIYDTAKAKNIPLMAGSSLPVTWRHPPADVEREAKLKQVLVVSYHRLDTYGFHALEIAQCLAERRAGGETGVKRVRCLTGDQVWQAGKQGVYDPALLEEALGRLTHRYGPRNKPLSDFVHDPTCFVIEYRDGLRVCVLTLNGAGAEWTAAWRYPSGESASTLFYTQEARPFQHFHYQFLGVEKFMQTGKPAWPVERTLLTTGLLDELLLSKKAKGAWRNTPHLLLRYQTDWNWQQPPPPPPDRPIPGQ</sequence>
<dbReference type="Proteomes" id="UP000317648">
    <property type="component" value="Chromosome"/>
</dbReference>
<gene>
    <name evidence="1" type="ORF">Pla8534_45950</name>
</gene>
<keyword evidence="2" id="KW-1185">Reference proteome</keyword>
<dbReference type="AlphaFoldDB" id="A0A518DY74"/>
<dbReference type="SUPFAM" id="SSF63829">
    <property type="entry name" value="Calcium-dependent phosphotriesterase"/>
    <property type="match status" value="1"/>
</dbReference>
<protein>
    <submittedName>
        <fullName evidence="1">Uncharacterized protein</fullName>
    </submittedName>
</protein>
<organism evidence="1 2">
    <name type="scientific">Lignipirellula cremea</name>
    <dbReference type="NCBI Taxonomy" id="2528010"/>
    <lineage>
        <taxon>Bacteria</taxon>
        <taxon>Pseudomonadati</taxon>
        <taxon>Planctomycetota</taxon>
        <taxon>Planctomycetia</taxon>
        <taxon>Pirellulales</taxon>
        <taxon>Pirellulaceae</taxon>
        <taxon>Lignipirellula</taxon>
    </lineage>
</organism>
<name>A0A518DY74_9BACT</name>
<evidence type="ECO:0000313" key="2">
    <source>
        <dbReference type="Proteomes" id="UP000317648"/>
    </source>
</evidence>
<dbReference type="EMBL" id="CP036433">
    <property type="protein sequence ID" value="QDU96774.1"/>
    <property type="molecule type" value="Genomic_DNA"/>
</dbReference>
<accession>A0A518DY74</accession>
<proteinExistence type="predicted"/>
<dbReference type="Gene3D" id="3.40.50.720">
    <property type="entry name" value="NAD(P)-binding Rossmann-like Domain"/>
    <property type="match status" value="1"/>
</dbReference>
<reference evidence="1 2" key="1">
    <citation type="submission" date="2019-02" db="EMBL/GenBank/DDBJ databases">
        <title>Deep-cultivation of Planctomycetes and their phenomic and genomic characterization uncovers novel biology.</title>
        <authorList>
            <person name="Wiegand S."/>
            <person name="Jogler M."/>
            <person name="Boedeker C."/>
            <person name="Pinto D."/>
            <person name="Vollmers J."/>
            <person name="Rivas-Marin E."/>
            <person name="Kohn T."/>
            <person name="Peeters S.H."/>
            <person name="Heuer A."/>
            <person name="Rast P."/>
            <person name="Oberbeckmann S."/>
            <person name="Bunk B."/>
            <person name="Jeske O."/>
            <person name="Meyerdierks A."/>
            <person name="Storesund J.E."/>
            <person name="Kallscheuer N."/>
            <person name="Luecker S."/>
            <person name="Lage O.M."/>
            <person name="Pohl T."/>
            <person name="Merkel B.J."/>
            <person name="Hornburger P."/>
            <person name="Mueller R.-W."/>
            <person name="Bruemmer F."/>
            <person name="Labrenz M."/>
            <person name="Spormann A.M."/>
            <person name="Op den Camp H."/>
            <person name="Overmann J."/>
            <person name="Amann R."/>
            <person name="Jetten M.S.M."/>
            <person name="Mascher T."/>
            <person name="Medema M.H."/>
            <person name="Devos D.P."/>
            <person name="Kaster A.-K."/>
            <person name="Ovreas L."/>
            <person name="Rohde M."/>
            <person name="Galperin M.Y."/>
            <person name="Jogler C."/>
        </authorList>
    </citation>
    <scope>NUCLEOTIDE SEQUENCE [LARGE SCALE GENOMIC DNA]</scope>
    <source>
        <strain evidence="1 2">Pla85_3_4</strain>
    </source>
</reference>
<evidence type="ECO:0000313" key="1">
    <source>
        <dbReference type="EMBL" id="QDU96774.1"/>
    </source>
</evidence>
<dbReference type="KEGG" id="lcre:Pla8534_45950"/>